<comment type="caution">
    <text evidence="2">The sequence shown here is derived from an EMBL/GenBank/DDBJ whole genome shotgun (WGS) entry which is preliminary data.</text>
</comment>
<dbReference type="Proteomes" id="UP001476798">
    <property type="component" value="Unassembled WGS sequence"/>
</dbReference>
<dbReference type="PANTHER" id="PTHR46961:SF8">
    <property type="entry name" value="DYNEIN AXONEMAL HEAVY CHAIN 7"/>
    <property type="match status" value="1"/>
</dbReference>
<feature type="non-terminal residue" evidence="2">
    <location>
        <position position="1"/>
    </location>
</feature>
<dbReference type="EMBL" id="JAHRIO010044303">
    <property type="protein sequence ID" value="MEQ2173185.1"/>
    <property type="molecule type" value="Genomic_DNA"/>
</dbReference>
<protein>
    <submittedName>
        <fullName evidence="2">Dynein heavy chain 2, axonemal</fullName>
    </submittedName>
</protein>
<proteinExistence type="predicted"/>
<reference evidence="2 3" key="1">
    <citation type="submission" date="2021-06" db="EMBL/GenBank/DDBJ databases">
        <authorList>
            <person name="Palmer J.M."/>
        </authorList>
    </citation>
    <scope>NUCLEOTIDE SEQUENCE [LARGE SCALE GENOMIC DNA]</scope>
    <source>
        <strain evidence="2 3">GA_2019</strain>
        <tissue evidence="2">Muscle</tissue>
    </source>
</reference>
<feature type="region of interest" description="Disordered" evidence="1">
    <location>
        <begin position="41"/>
        <end position="62"/>
    </location>
</feature>
<gene>
    <name evidence="2" type="primary">DNAH2_2</name>
    <name evidence="2" type="ORF">GOODEAATRI_029379</name>
</gene>
<organism evidence="2 3">
    <name type="scientific">Goodea atripinnis</name>
    <dbReference type="NCBI Taxonomy" id="208336"/>
    <lineage>
        <taxon>Eukaryota</taxon>
        <taxon>Metazoa</taxon>
        <taxon>Chordata</taxon>
        <taxon>Craniata</taxon>
        <taxon>Vertebrata</taxon>
        <taxon>Euteleostomi</taxon>
        <taxon>Actinopterygii</taxon>
        <taxon>Neopterygii</taxon>
        <taxon>Teleostei</taxon>
        <taxon>Neoteleostei</taxon>
        <taxon>Acanthomorphata</taxon>
        <taxon>Ovalentaria</taxon>
        <taxon>Atherinomorphae</taxon>
        <taxon>Cyprinodontiformes</taxon>
        <taxon>Goodeidae</taxon>
        <taxon>Goodea</taxon>
    </lineage>
</organism>
<accession>A0ABV0NP74</accession>
<evidence type="ECO:0000313" key="2">
    <source>
        <dbReference type="EMBL" id="MEQ2173185.1"/>
    </source>
</evidence>
<evidence type="ECO:0000313" key="3">
    <source>
        <dbReference type="Proteomes" id="UP001476798"/>
    </source>
</evidence>
<name>A0ABV0NP74_9TELE</name>
<keyword evidence="3" id="KW-1185">Reference proteome</keyword>
<dbReference type="PANTHER" id="PTHR46961">
    <property type="entry name" value="DYNEIN HEAVY CHAIN 1, AXONEMAL-LIKE PROTEIN"/>
    <property type="match status" value="1"/>
</dbReference>
<sequence>EHINTLPPTEHPEVFGQHPNADIASQIEETRTLFDTLLSLQPQDTGAMTAGGKASREETVSH</sequence>
<dbReference type="InterPro" id="IPR026983">
    <property type="entry name" value="DHC"/>
</dbReference>
<evidence type="ECO:0000256" key="1">
    <source>
        <dbReference type="SAM" id="MobiDB-lite"/>
    </source>
</evidence>